<organism evidence="1 2">
    <name type="scientific">Rheinheimera pacifica</name>
    <dbReference type="NCBI Taxonomy" id="173990"/>
    <lineage>
        <taxon>Bacteria</taxon>
        <taxon>Pseudomonadati</taxon>
        <taxon>Pseudomonadota</taxon>
        <taxon>Gammaproteobacteria</taxon>
        <taxon>Chromatiales</taxon>
        <taxon>Chromatiaceae</taxon>
        <taxon>Rheinheimera</taxon>
    </lineage>
</organism>
<protein>
    <submittedName>
        <fullName evidence="1">Uncharacterized protein</fullName>
    </submittedName>
</protein>
<dbReference type="AlphaFoldDB" id="A0A1H6NRU2"/>
<gene>
    <name evidence="1" type="ORF">SAMN05660691_04118</name>
</gene>
<accession>A0A1H6NRU2</accession>
<dbReference type="RefSeq" id="WP_092797113.1">
    <property type="nucleotide sequence ID" value="NZ_FNXF01000031.1"/>
</dbReference>
<dbReference type="Proteomes" id="UP000199371">
    <property type="component" value="Unassembled WGS sequence"/>
</dbReference>
<keyword evidence="2" id="KW-1185">Reference proteome</keyword>
<evidence type="ECO:0000313" key="2">
    <source>
        <dbReference type="Proteomes" id="UP000199371"/>
    </source>
</evidence>
<proteinExistence type="predicted"/>
<dbReference type="EMBL" id="FNXF01000031">
    <property type="protein sequence ID" value="SEI13687.1"/>
    <property type="molecule type" value="Genomic_DNA"/>
</dbReference>
<name>A0A1H6NRU2_9GAMM</name>
<reference evidence="2" key="1">
    <citation type="submission" date="2016-10" db="EMBL/GenBank/DDBJ databases">
        <authorList>
            <person name="Varghese N."/>
            <person name="Submissions S."/>
        </authorList>
    </citation>
    <scope>NUCLEOTIDE SEQUENCE [LARGE SCALE GENOMIC DNA]</scope>
    <source>
        <strain evidence="2">DSM 17616</strain>
    </source>
</reference>
<evidence type="ECO:0000313" key="1">
    <source>
        <dbReference type="EMBL" id="SEI13687.1"/>
    </source>
</evidence>
<sequence length="114" mass="13154">MAERVIPFAVRTVDENTISDLFCIAAEQAKAADKVSEAMDCDFIIPFSESILDIIFDAVGAPDDNEFREPFFELFFDWVHSETQSMQEFLKEFYLCLDDHLHMYSVREHDSATS</sequence>
<dbReference type="STRING" id="173990.SAMN05660691_04118"/>